<feature type="compositionally biased region" description="Basic and acidic residues" evidence="1">
    <location>
        <begin position="163"/>
        <end position="185"/>
    </location>
</feature>
<name>A0AA40EDP7_9PEZI</name>
<sequence length="201" mass="21145">MLSIGRTVQQNVCKPGFAGPALAPSAVSWTDSGESVTMRQLGGTPRPKRIAAAKDCDTISMSNRPPVEVPLQPRPQLSAIAKVTATAIWSSGPFTGRGARGRRAPCLQSAGNYLGNAIAGRPRPASHKFTHGPDVLLVDISDIPGAHTNAMPWPAGTLAREALVESKRPSPEPRAPEVDGCHDARITPPRPKGELYSGLPP</sequence>
<comment type="caution">
    <text evidence="2">The sequence shown here is derived from an EMBL/GenBank/DDBJ whole genome shotgun (WGS) entry which is preliminary data.</text>
</comment>
<feature type="region of interest" description="Disordered" evidence="1">
    <location>
        <begin position="163"/>
        <end position="201"/>
    </location>
</feature>
<evidence type="ECO:0000313" key="2">
    <source>
        <dbReference type="EMBL" id="KAK0734572.1"/>
    </source>
</evidence>
<organism evidence="2 3">
    <name type="scientific">Lasiosphaeria miniovina</name>
    <dbReference type="NCBI Taxonomy" id="1954250"/>
    <lineage>
        <taxon>Eukaryota</taxon>
        <taxon>Fungi</taxon>
        <taxon>Dikarya</taxon>
        <taxon>Ascomycota</taxon>
        <taxon>Pezizomycotina</taxon>
        <taxon>Sordariomycetes</taxon>
        <taxon>Sordariomycetidae</taxon>
        <taxon>Sordariales</taxon>
        <taxon>Lasiosphaeriaceae</taxon>
        <taxon>Lasiosphaeria</taxon>
    </lineage>
</organism>
<dbReference type="GeneID" id="85329648"/>
<keyword evidence="3" id="KW-1185">Reference proteome</keyword>
<dbReference type="Proteomes" id="UP001172101">
    <property type="component" value="Unassembled WGS sequence"/>
</dbReference>
<proteinExistence type="predicted"/>
<protein>
    <submittedName>
        <fullName evidence="2">Uncharacterized protein</fullName>
    </submittedName>
</protein>
<evidence type="ECO:0000313" key="3">
    <source>
        <dbReference type="Proteomes" id="UP001172101"/>
    </source>
</evidence>
<reference evidence="2" key="1">
    <citation type="submission" date="2023-06" db="EMBL/GenBank/DDBJ databases">
        <title>Genome-scale phylogeny and comparative genomics of the fungal order Sordariales.</title>
        <authorList>
            <consortium name="Lawrence Berkeley National Laboratory"/>
            <person name="Hensen N."/>
            <person name="Bonometti L."/>
            <person name="Westerberg I."/>
            <person name="Brannstrom I.O."/>
            <person name="Guillou S."/>
            <person name="Cros-Aarteil S."/>
            <person name="Calhoun S."/>
            <person name="Haridas S."/>
            <person name="Kuo A."/>
            <person name="Mondo S."/>
            <person name="Pangilinan J."/>
            <person name="Riley R."/>
            <person name="LaButti K."/>
            <person name="Andreopoulos B."/>
            <person name="Lipzen A."/>
            <person name="Chen C."/>
            <person name="Yanf M."/>
            <person name="Daum C."/>
            <person name="Ng V."/>
            <person name="Clum A."/>
            <person name="Steindorff A."/>
            <person name="Ohm R."/>
            <person name="Martin F."/>
            <person name="Silar P."/>
            <person name="Natvig D."/>
            <person name="Lalanne C."/>
            <person name="Gautier V."/>
            <person name="Ament-velasquez S.L."/>
            <person name="Kruys A."/>
            <person name="Hutchinson M.I."/>
            <person name="Powell A.J."/>
            <person name="Barry K."/>
            <person name="Miller A.N."/>
            <person name="Grigoriev I.V."/>
            <person name="Debuchy R."/>
            <person name="Gladieux P."/>
            <person name="Thoren M.H."/>
            <person name="Johannesson H."/>
        </authorList>
    </citation>
    <scope>NUCLEOTIDE SEQUENCE</scope>
    <source>
        <strain evidence="2">SMH2392-1A</strain>
    </source>
</reference>
<dbReference type="RefSeq" id="XP_060303449.1">
    <property type="nucleotide sequence ID" value="XM_060446378.1"/>
</dbReference>
<accession>A0AA40EDP7</accession>
<evidence type="ECO:0000256" key="1">
    <source>
        <dbReference type="SAM" id="MobiDB-lite"/>
    </source>
</evidence>
<dbReference type="EMBL" id="JAUIRO010000001">
    <property type="protein sequence ID" value="KAK0734572.1"/>
    <property type="molecule type" value="Genomic_DNA"/>
</dbReference>
<gene>
    <name evidence="2" type="ORF">B0T26DRAFT_75985</name>
</gene>
<dbReference type="AlphaFoldDB" id="A0AA40EDP7"/>